<dbReference type="SUPFAM" id="SSF48452">
    <property type="entry name" value="TPR-like"/>
    <property type="match status" value="3"/>
</dbReference>
<reference evidence="2 3" key="1">
    <citation type="submission" date="2014-02" db="EMBL/GenBank/DDBJ databases">
        <authorList>
            <person name="Young C.-C."/>
            <person name="Hameed A."/>
            <person name="Huang H.-C."/>
            <person name="Shahina M."/>
        </authorList>
    </citation>
    <scope>NUCLEOTIDE SEQUENCE [LARGE SCALE GENOMIC DNA]</scope>
    <source>
        <strain evidence="2 3">CC-SAMT-1</strain>
    </source>
</reference>
<keyword evidence="1" id="KW-0732">Signal</keyword>
<protein>
    <recommendedName>
        <fullName evidence="4">Tetratricopeptide repeat protein</fullName>
    </recommendedName>
</protein>
<feature type="signal peptide" evidence="1">
    <location>
        <begin position="1"/>
        <end position="23"/>
    </location>
</feature>
<accession>A0A0C5VV18</accession>
<dbReference type="EMBL" id="CP007202">
    <property type="protein sequence ID" value="AJR02991.1"/>
    <property type="molecule type" value="Genomic_DNA"/>
</dbReference>
<feature type="chain" id="PRO_5002183615" description="Tetratricopeptide repeat protein" evidence="1">
    <location>
        <begin position="24"/>
        <end position="591"/>
    </location>
</feature>
<dbReference type="Proteomes" id="UP000032229">
    <property type="component" value="Chromosome"/>
</dbReference>
<evidence type="ECO:0000313" key="3">
    <source>
        <dbReference type="Proteomes" id="UP000032229"/>
    </source>
</evidence>
<evidence type="ECO:0008006" key="4">
    <source>
        <dbReference type="Google" id="ProtNLM"/>
    </source>
</evidence>
<dbReference type="SMART" id="SM00028">
    <property type="entry name" value="TPR"/>
    <property type="match status" value="7"/>
</dbReference>
<dbReference type="OrthoDB" id="9763354at2"/>
<dbReference type="PATRIC" id="fig|1454006.5.peg.861"/>
<evidence type="ECO:0000256" key="1">
    <source>
        <dbReference type="SAM" id="SignalP"/>
    </source>
</evidence>
<dbReference type="KEGG" id="sze:AW14_04420"/>
<proteinExistence type="predicted"/>
<organism evidence="2 3">
    <name type="scientific">Siansivirga zeaxanthinifaciens CC-SAMT-1</name>
    <dbReference type="NCBI Taxonomy" id="1454006"/>
    <lineage>
        <taxon>Bacteria</taxon>
        <taxon>Pseudomonadati</taxon>
        <taxon>Bacteroidota</taxon>
        <taxon>Flavobacteriia</taxon>
        <taxon>Flavobacteriales</taxon>
        <taxon>Flavobacteriaceae</taxon>
        <taxon>Siansivirga</taxon>
    </lineage>
</organism>
<sequence>MRTIFILCLFICFAGFSQEDALANEYFKNSEFEKALIEYKKVFAKAPSNINYINQIIATYQELEQYNEAEAFILAQMARINFPFFYVELGFNYQLKKDQVNADLNYKKALATIDANPSSVFSVARSFQSHALLNEAVLSYEKAMELKPTFNFNLQLAQLYGEQGNIENMFTKYINFAETNPIAVNTVKRYINDFITEDASNENNIILKKILLKKSQQEPNVLWNDFLSWLFIQQKEFNKAFIQEKAIFNRQPESLFKIEELALIASNENELETAKDIFQFIIETSQDKDMLLDAHYNILQIEIKQANKETFKTIDEKFKELFKNYGYFSSTLKLQIAYAHFLAFYNETPKEASEFLENALKLALSQQEQAQVKLELGDILVLQEQFNKALIYYSQIQRNLKNSTVSQEARFKVAKTSYYKGDFKWAESQLKILKASTSQLIANDALELKLLISDNKYEDSLHTALKLYAKADLLAFQNKNEAAIALLDRILAEHKTEPIVAQTLYKQAQLFELKLEFSKAESNYQAIIDNYSDGILIDDAYFRLARIYESHLNQPEKAKGLYEKIIFNHDDSIYIVEARKRFRALRGDVVN</sequence>
<evidence type="ECO:0000313" key="2">
    <source>
        <dbReference type="EMBL" id="AJR02991.1"/>
    </source>
</evidence>
<keyword evidence="3" id="KW-1185">Reference proteome</keyword>
<dbReference type="InterPro" id="IPR011990">
    <property type="entry name" value="TPR-like_helical_dom_sf"/>
</dbReference>
<dbReference type="RefSeq" id="WP_044637696.1">
    <property type="nucleotide sequence ID" value="NZ_CP007202.1"/>
</dbReference>
<dbReference type="HOGENOM" id="CLU_031878_0_0_10"/>
<dbReference type="Pfam" id="PF13174">
    <property type="entry name" value="TPR_6"/>
    <property type="match status" value="1"/>
</dbReference>
<dbReference type="InterPro" id="IPR019734">
    <property type="entry name" value="TPR_rpt"/>
</dbReference>
<gene>
    <name evidence="2" type="ORF">AW14_04420</name>
</gene>
<dbReference type="AlphaFoldDB" id="A0A0C5VV18"/>
<dbReference type="Gene3D" id="1.25.40.10">
    <property type="entry name" value="Tetratricopeptide repeat domain"/>
    <property type="match status" value="4"/>
</dbReference>
<dbReference type="STRING" id="1454006.AW14_04420"/>
<name>A0A0C5VV18_9FLAO</name>